<dbReference type="InterPro" id="IPR056196">
    <property type="entry name" value="Mmc1_C"/>
</dbReference>
<dbReference type="InterPro" id="IPR006186">
    <property type="entry name" value="Ser/Thr-sp_prot-phosphatase"/>
</dbReference>
<evidence type="ECO:0000256" key="13">
    <source>
        <dbReference type="ARBA" id="ARBA00053858"/>
    </source>
</evidence>
<accession>A0A0F8VTZ5</accession>
<dbReference type="GO" id="GO:0097720">
    <property type="term" value="P:calcineurin-mediated signaling"/>
    <property type="evidence" value="ECO:0007669"/>
    <property type="project" value="InterPro"/>
</dbReference>
<dbReference type="Pfam" id="PF23868">
    <property type="entry name" value="Mmc1_C"/>
    <property type="match status" value="1"/>
</dbReference>
<dbReference type="OrthoDB" id="5593063at2759"/>
<protein>
    <recommendedName>
        <fullName evidence="14">Serine/threonine-protein phosphatase</fullName>
        <ecNumber evidence="14">3.1.3.16</ecNumber>
    </recommendedName>
</protein>
<evidence type="ECO:0000256" key="2">
    <source>
        <dbReference type="ARBA" id="ARBA00001965"/>
    </source>
</evidence>
<evidence type="ECO:0000313" key="17">
    <source>
        <dbReference type="EMBL" id="KKK26696.1"/>
    </source>
</evidence>
<dbReference type="PANTHER" id="PTHR45673">
    <property type="entry name" value="SERINE/THREONINE-PROTEIN PHOSPHATASE 2B CATALYTIC SUBUNIT 1-RELATED"/>
    <property type="match status" value="1"/>
</dbReference>
<keyword evidence="10" id="KW-0408">Iron</keyword>
<comment type="caution">
    <text evidence="17">The sequence shown here is derived from an EMBL/GenBank/DDBJ whole genome shotgun (WGS) entry which is preliminary data.</text>
</comment>
<feature type="compositionally biased region" description="Low complexity" evidence="15">
    <location>
        <begin position="594"/>
        <end position="605"/>
    </location>
</feature>
<feature type="region of interest" description="Disordered" evidence="15">
    <location>
        <begin position="398"/>
        <end position="423"/>
    </location>
</feature>
<dbReference type="SUPFAM" id="SSF56300">
    <property type="entry name" value="Metallo-dependent phosphatases"/>
    <property type="match status" value="1"/>
</dbReference>
<evidence type="ECO:0000313" key="18">
    <source>
        <dbReference type="Proteomes" id="UP000034291"/>
    </source>
</evidence>
<dbReference type="InterPro" id="IPR043360">
    <property type="entry name" value="PP2B"/>
</dbReference>
<feature type="domain" description="Serine/threonine specific protein phosphatases" evidence="16">
    <location>
        <begin position="169"/>
        <end position="174"/>
    </location>
</feature>
<evidence type="ECO:0000256" key="14">
    <source>
        <dbReference type="RuleBase" id="RU004273"/>
    </source>
</evidence>
<dbReference type="EMBL" id="JZBS01000288">
    <property type="protein sequence ID" value="KKK26696.1"/>
    <property type="molecule type" value="Genomic_DNA"/>
</dbReference>
<dbReference type="PROSITE" id="PS00125">
    <property type="entry name" value="SER_THR_PHOSPHATASE"/>
    <property type="match status" value="1"/>
</dbReference>
<evidence type="ECO:0000256" key="8">
    <source>
        <dbReference type="ARBA" id="ARBA00022860"/>
    </source>
</evidence>
<dbReference type="Pfam" id="PF23867">
    <property type="entry name" value="Mmc1_N"/>
    <property type="match status" value="1"/>
</dbReference>
<dbReference type="CDD" id="cd07416">
    <property type="entry name" value="MPP_PP2B"/>
    <property type="match status" value="1"/>
</dbReference>
<dbReference type="InterPro" id="IPR041751">
    <property type="entry name" value="MPP_PP2B"/>
</dbReference>
<sequence length="1187" mass="132803">MDRNIARAVTDKKPVPEIDFTLHVMEDGTQVSTLERVVKEVQAPALNTPSDDQFWSPEDPSKPNLQFLKQHFYREGRLTEDQALWIIHAGTQLLRAEPNLLEMDAPITVCGDVHGQYYDLMKLFEVGGDPSETRYLFLGDYVDRGYFSIECVLYLWALKIWYPNTLWLLRGNHECRHLTDYFTFKLECKHKYSERIYEACIESFCSLPLAAVMNKQFLCIHGGLSPELHTLEDIKSIDRFREPPTHGLMCDILWADPLEDFGQEKTGDYFIHNNVRGCSYFFSYPAACAFLEKNNLLSVIRAHEAQDAGYRMYRKTRTTGFPSVMTIFSAPNYLDVYNNKAAVLKYENNVMNIRQFNCTPHPYWLPNFMDVFTWSLPFVGEKITDMLIAILNTCSKEELEDETPTSTSPPGPSSPPMPMDVESSEFKRRAIKNKILAIGRLSRVFQVLREESERVTELKTAAGGRLPAGTLMLGAEGIKQAINNFEDARKVDLQNERLPPSQEEVFRRSEEERRIALERAQQEADNDAGLATVARRISMSAGSGDAKNLFYCPSCAVRQRSSSSSSSSSLPTRRVSSRTQPHLQSSRSLRTPEASSSTATTTTTSLAGRRLFSTASPVPHTARHVPPRLRTLYESLARIQDVATEQVNLSRLQLALRGLESEEPLIRVAVLGLNDVAAARKLVRLLLADPLKGREDWEDVIDVKGGMEGLELDMDMDLERGLLIRYGQVSESIPNNLLPTISVPSSILEKGNLEILVTSLGAGADISGAQLTADTFLVPTVTIQTSHSGRHNMVRYPVHRSIVCASGVDGLLAYSGLIARSDLKKEADSVYAAVEMAVSRPQANNDRIAFVDTRKADEALAKFRESVQNATLYERGWNSSGVQPVVEWLSSLRAKEGSLDVSLRSLITSLIDTAEQGVAFEEARKAQELEAASVSEAARESMDRSVSTWAERAHTELRSALEEGFASKSWSGLAWWKLFWRVDDVGMITSEILEKKYLCRAEKEVIWTAGQLEQAGLQKQQTTVPFPREPTDGNSEVVAVALVEPKEEEAQWPTQITKSRARLLETTVPSLQALAQRLVLFSLSTTTLTSALSALTYVSVPTASVYEACTITAVGLIYSLRRQQRKWEAARGFWEEEVLEDGRRSLLETEDQLRIAVREGGRPEVAVSQSDARMAITAAREALEDVH</sequence>
<keyword evidence="9" id="KW-0904">Protein phosphatase</keyword>
<evidence type="ECO:0000256" key="4">
    <source>
        <dbReference type="ARBA" id="ARBA00011112"/>
    </source>
</evidence>
<feature type="region of interest" description="Disordered" evidence="15">
    <location>
        <begin position="559"/>
        <end position="623"/>
    </location>
</feature>
<dbReference type="Proteomes" id="UP000034291">
    <property type="component" value="Unassembled WGS sequence"/>
</dbReference>
<dbReference type="STRING" id="308745.A0A0F8VTZ5"/>
<dbReference type="AlphaFoldDB" id="A0A0F8VTZ5"/>
<dbReference type="EC" id="3.1.3.16" evidence="14"/>
<feature type="compositionally biased region" description="Pro residues" evidence="15">
    <location>
        <begin position="407"/>
        <end position="418"/>
    </location>
</feature>
<evidence type="ECO:0000256" key="10">
    <source>
        <dbReference type="ARBA" id="ARBA00023004"/>
    </source>
</evidence>
<feature type="compositionally biased region" description="Low complexity" evidence="15">
    <location>
        <begin position="559"/>
        <end position="578"/>
    </location>
</feature>
<comment type="cofactor">
    <cofactor evidence="1">
        <name>Zn(2+)</name>
        <dbReference type="ChEBI" id="CHEBI:29105"/>
    </cofactor>
</comment>
<organism evidence="17 18">
    <name type="scientific">Aspergillus rambellii</name>
    <dbReference type="NCBI Taxonomy" id="308745"/>
    <lineage>
        <taxon>Eukaryota</taxon>
        <taxon>Fungi</taxon>
        <taxon>Dikarya</taxon>
        <taxon>Ascomycota</taxon>
        <taxon>Pezizomycotina</taxon>
        <taxon>Eurotiomycetes</taxon>
        <taxon>Eurotiomycetidae</taxon>
        <taxon>Eurotiales</taxon>
        <taxon>Aspergillaceae</taxon>
        <taxon>Aspergillus</taxon>
        <taxon>Aspergillus subgen. Nidulantes</taxon>
    </lineage>
</organism>
<feature type="compositionally biased region" description="Polar residues" evidence="15">
    <location>
        <begin position="579"/>
        <end position="589"/>
    </location>
</feature>
<dbReference type="SMART" id="SM00156">
    <property type="entry name" value="PP2Ac"/>
    <property type="match status" value="1"/>
</dbReference>
<comment type="catalytic activity">
    <reaction evidence="12 14">
        <text>O-phospho-L-threonyl-[protein] + H2O = L-threonyl-[protein] + phosphate</text>
        <dbReference type="Rhea" id="RHEA:47004"/>
        <dbReference type="Rhea" id="RHEA-COMP:11060"/>
        <dbReference type="Rhea" id="RHEA-COMP:11605"/>
        <dbReference type="ChEBI" id="CHEBI:15377"/>
        <dbReference type="ChEBI" id="CHEBI:30013"/>
        <dbReference type="ChEBI" id="CHEBI:43474"/>
        <dbReference type="ChEBI" id="CHEBI:61977"/>
        <dbReference type="EC" id="3.1.3.16"/>
    </reaction>
</comment>
<comment type="cofactor">
    <cofactor evidence="2">
        <name>Fe(3+)</name>
        <dbReference type="ChEBI" id="CHEBI:29034"/>
    </cofactor>
</comment>
<name>A0A0F8VTZ5_9EURO</name>
<dbReference type="Gene3D" id="3.60.21.10">
    <property type="match status" value="1"/>
</dbReference>
<dbReference type="FunFam" id="3.60.21.10:FF:000002">
    <property type="entry name" value="Serine/threonine-protein phosphatase"/>
    <property type="match status" value="1"/>
</dbReference>
<keyword evidence="6 14" id="KW-0378">Hydrolase</keyword>
<keyword evidence="8" id="KW-0112">Calmodulin-binding</keyword>
<comment type="function">
    <text evidence="13">Calcium-dependent, calmodulin-stimulated protein phosphatase. This subunit may have a role in the calmodulin activation of calcineurin.</text>
</comment>
<reference evidence="17 18" key="1">
    <citation type="submission" date="2015-02" db="EMBL/GenBank/DDBJ databases">
        <title>Draft Genome Sequences of Two Closely-Related Aflatoxigenic Aspergillus Species Obtained from the Cote d'Ivoire.</title>
        <authorList>
            <person name="Moore G.G."/>
            <person name="Beltz S.B."/>
            <person name="Mack B.M."/>
        </authorList>
    </citation>
    <scope>NUCLEOTIDE SEQUENCE [LARGE SCALE GENOMIC DNA]</scope>
    <source>
        <strain evidence="17 18">SRRC1468</strain>
    </source>
</reference>
<comment type="subunit">
    <text evidence="4">Composed of two components (A and B), the A component is the catalytic subunit and the B component confers calcium sensitivity.</text>
</comment>
<comment type="catalytic activity">
    <reaction evidence="11">
        <text>O-phospho-L-seryl-[protein] + H2O = L-seryl-[protein] + phosphate</text>
        <dbReference type="Rhea" id="RHEA:20629"/>
        <dbReference type="Rhea" id="RHEA-COMP:9863"/>
        <dbReference type="Rhea" id="RHEA-COMP:11604"/>
        <dbReference type="ChEBI" id="CHEBI:15377"/>
        <dbReference type="ChEBI" id="CHEBI:29999"/>
        <dbReference type="ChEBI" id="CHEBI:43474"/>
        <dbReference type="ChEBI" id="CHEBI:83421"/>
        <dbReference type="EC" id="3.1.3.16"/>
    </reaction>
</comment>
<keyword evidence="7" id="KW-0862">Zinc</keyword>
<evidence type="ECO:0000256" key="9">
    <source>
        <dbReference type="ARBA" id="ARBA00022912"/>
    </source>
</evidence>
<keyword evidence="18" id="KW-1185">Reference proteome</keyword>
<evidence type="ECO:0000256" key="6">
    <source>
        <dbReference type="ARBA" id="ARBA00022801"/>
    </source>
</evidence>
<dbReference type="InterPro" id="IPR029052">
    <property type="entry name" value="Metallo-depent_PP-like"/>
</dbReference>
<evidence type="ECO:0000256" key="15">
    <source>
        <dbReference type="SAM" id="MobiDB-lite"/>
    </source>
</evidence>
<dbReference type="InterPro" id="IPR004843">
    <property type="entry name" value="Calcineurin-like_PHP"/>
</dbReference>
<evidence type="ECO:0000256" key="12">
    <source>
        <dbReference type="ARBA" id="ARBA00048336"/>
    </source>
</evidence>
<keyword evidence="5" id="KW-0479">Metal-binding</keyword>
<proteinExistence type="inferred from homology"/>
<dbReference type="GO" id="GO:0033192">
    <property type="term" value="F:calmodulin-dependent protein phosphatase activity"/>
    <property type="evidence" value="ECO:0007669"/>
    <property type="project" value="InterPro"/>
</dbReference>
<gene>
    <name evidence="17" type="ORF">ARAM_001445</name>
</gene>
<evidence type="ECO:0000256" key="1">
    <source>
        <dbReference type="ARBA" id="ARBA00001947"/>
    </source>
</evidence>
<dbReference type="PRINTS" id="PR00114">
    <property type="entry name" value="STPHPHTASE"/>
</dbReference>
<dbReference type="GO" id="GO:0005516">
    <property type="term" value="F:calmodulin binding"/>
    <property type="evidence" value="ECO:0007669"/>
    <property type="project" value="UniProtKB-KW"/>
</dbReference>
<dbReference type="Pfam" id="PF00149">
    <property type="entry name" value="Metallophos"/>
    <property type="match status" value="1"/>
</dbReference>
<evidence type="ECO:0000256" key="7">
    <source>
        <dbReference type="ARBA" id="ARBA00022833"/>
    </source>
</evidence>
<evidence type="ECO:0000256" key="5">
    <source>
        <dbReference type="ARBA" id="ARBA00022723"/>
    </source>
</evidence>
<evidence type="ECO:0000256" key="3">
    <source>
        <dbReference type="ARBA" id="ARBA00009905"/>
    </source>
</evidence>
<dbReference type="GO" id="GO:0046872">
    <property type="term" value="F:metal ion binding"/>
    <property type="evidence" value="ECO:0007669"/>
    <property type="project" value="UniProtKB-KW"/>
</dbReference>
<evidence type="ECO:0000259" key="16">
    <source>
        <dbReference type="PROSITE" id="PS00125"/>
    </source>
</evidence>
<comment type="similarity">
    <text evidence="3">Belongs to the PPP phosphatase family. PP-2B subfamily.</text>
</comment>
<evidence type="ECO:0000256" key="11">
    <source>
        <dbReference type="ARBA" id="ARBA00047761"/>
    </source>
</evidence>